<keyword evidence="6" id="KW-0223">Dioxygenase</keyword>
<sequence>MAPISQPDLWAPWESATILQVRTSTMKQMRGLSITTGIYKLPRTTRVFCSFTGLESDEHDLTFHGGVDKAVHQYFPGHYKDWKEEHPEAEEAFEVGGFGENLVVNGGMNERNVCIGDIIRVGGQDGVLLQISLPRQPCFKLNHRFGLKGFAAQTWKKSRTGWYYKVLEEGWMEVGDKVTLVERKYPHWTIERVQEYLHRDKDNLQKLMELEKIEEFGDECKNAFKTRVAKLKAEEEEKANGGKKKKPEVWQEFEVVEKKAETSRIASFILERPGEGEELDPGFFVRLKLPNGLIRPYSIVGGTTNRFQLGIALEEDSRGGSRYLHEIIQQGDKILAGNLTESIPCSPQSSNHIFIAGGIGITAFLAHMDIYSQINWNYTLHYAVRSTEDIPFRSLVEKMRSNVVIYNKSKGERMDVLQILKDRSWNSFVYSCGPQRMVEDIIRSSKECGMSPEEIHLEAFQIATSGDPFTVEVKKTGQVLTVDREKTLLETIREAGLEVDSSCETGNCGTCRVEVCQGRVDHRGSGLSGENKANAMLSCVSRGIGHIVIDF</sequence>
<evidence type="ECO:0000256" key="1">
    <source>
        <dbReference type="ARBA" id="ARBA00022714"/>
    </source>
</evidence>
<dbReference type="CDD" id="cd00207">
    <property type="entry name" value="fer2"/>
    <property type="match status" value="1"/>
</dbReference>
<keyword evidence="1" id="KW-0408">Iron</keyword>
<keyword evidence="2" id="KW-0411">Iron-sulfur</keyword>
<dbReference type="Gene3D" id="2.40.33.20">
    <property type="entry name" value="PK beta-barrel domain-like"/>
    <property type="match status" value="1"/>
</dbReference>
<dbReference type="Proteomes" id="UP000235371">
    <property type="component" value="Unassembled WGS sequence"/>
</dbReference>
<dbReference type="PRINTS" id="PR00409">
    <property type="entry name" value="PHDIOXRDTASE"/>
</dbReference>
<keyword evidence="7" id="KW-1185">Reference proteome</keyword>
<dbReference type="InterPro" id="IPR052353">
    <property type="entry name" value="Benzoxazolinone_Detox_Enz"/>
</dbReference>
<dbReference type="Gene3D" id="3.40.50.80">
    <property type="entry name" value="Nucleotide-binding domain of ferredoxin-NADP reductase (FNR) module"/>
    <property type="match status" value="1"/>
</dbReference>
<dbReference type="PROSITE" id="PS51085">
    <property type="entry name" value="2FE2S_FER_2"/>
    <property type="match status" value="1"/>
</dbReference>
<dbReference type="InterPro" id="IPR036010">
    <property type="entry name" value="2Fe-2S_ferredoxin-like_sf"/>
</dbReference>
<evidence type="ECO:0000313" key="7">
    <source>
        <dbReference type="Proteomes" id="UP000235371"/>
    </source>
</evidence>
<dbReference type="PROSITE" id="PS00197">
    <property type="entry name" value="2FE2S_FER_1"/>
    <property type="match status" value="1"/>
</dbReference>
<dbReference type="InterPro" id="IPR039261">
    <property type="entry name" value="FNR_nucleotide-bd"/>
</dbReference>
<dbReference type="GO" id="GO:0051537">
    <property type="term" value="F:2 iron, 2 sulfur cluster binding"/>
    <property type="evidence" value="ECO:0007669"/>
    <property type="project" value="UniProtKB-KW"/>
</dbReference>
<feature type="domain" description="FAD-binding FR-type" evidence="5">
    <location>
        <begin position="248"/>
        <end position="356"/>
    </location>
</feature>
<dbReference type="PROSITE" id="PS51384">
    <property type="entry name" value="FAD_FR"/>
    <property type="match status" value="1"/>
</dbReference>
<protein>
    <submittedName>
        <fullName evidence="6">Phenoxybenzoate dioxygenase subunit beta</fullName>
    </submittedName>
</protein>
<evidence type="ECO:0000313" key="6">
    <source>
        <dbReference type="EMBL" id="PMD65836.1"/>
    </source>
</evidence>
<proteinExistence type="predicted"/>
<dbReference type="InParanoid" id="A0A2J6TS46"/>
<dbReference type="GO" id="GO:0051213">
    <property type="term" value="F:dioxygenase activity"/>
    <property type="evidence" value="ECO:0007669"/>
    <property type="project" value="UniProtKB-KW"/>
</dbReference>
<keyword evidence="1" id="KW-0001">2Fe-2S</keyword>
<dbReference type="RefSeq" id="XP_024742740.1">
    <property type="nucleotide sequence ID" value="XM_024879139.1"/>
</dbReference>
<dbReference type="STRING" id="1095630.A0A2J6TS46"/>
<evidence type="ECO:0000259" key="4">
    <source>
        <dbReference type="PROSITE" id="PS51340"/>
    </source>
</evidence>
<dbReference type="SUPFAM" id="SSF52343">
    <property type="entry name" value="Ferredoxin reductase-like, C-terminal NADP-linked domain"/>
    <property type="match status" value="1"/>
</dbReference>
<gene>
    <name evidence="6" type="ORF">K444DRAFT_607239</name>
</gene>
<evidence type="ECO:0000259" key="5">
    <source>
        <dbReference type="PROSITE" id="PS51384"/>
    </source>
</evidence>
<dbReference type="GO" id="GO:0030170">
    <property type="term" value="F:pyridoxal phosphate binding"/>
    <property type="evidence" value="ECO:0007669"/>
    <property type="project" value="InterPro"/>
</dbReference>
<keyword evidence="1" id="KW-0479">Metal-binding</keyword>
<name>A0A2J6TS46_9HELO</name>
<reference evidence="6 7" key="1">
    <citation type="submission" date="2016-04" db="EMBL/GenBank/DDBJ databases">
        <title>A degradative enzymes factory behind the ericoid mycorrhizal symbiosis.</title>
        <authorList>
            <consortium name="DOE Joint Genome Institute"/>
            <person name="Martino E."/>
            <person name="Morin E."/>
            <person name="Grelet G."/>
            <person name="Kuo A."/>
            <person name="Kohler A."/>
            <person name="Daghino S."/>
            <person name="Barry K."/>
            <person name="Choi C."/>
            <person name="Cichocki N."/>
            <person name="Clum A."/>
            <person name="Copeland A."/>
            <person name="Hainaut M."/>
            <person name="Haridas S."/>
            <person name="Labutti K."/>
            <person name="Lindquist E."/>
            <person name="Lipzen A."/>
            <person name="Khouja H.-R."/>
            <person name="Murat C."/>
            <person name="Ohm R."/>
            <person name="Olson A."/>
            <person name="Spatafora J."/>
            <person name="Veneault-Fourrey C."/>
            <person name="Henrissat B."/>
            <person name="Grigoriev I."/>
            <person name="Martin F."/>
            <person name="Perotto S."/>
        </authorList>
    </citation>
    <scope>NUCLEOTIDE SEQUENCE [LARGE SCALE GENOMIC DNA]</scope>
    <source>
        <strain evidence="6 7">E</strain>
    </source>
</reference>
<feature type="domain" description="MOSC" evidence="4">
    <location>
        <begin position="41"/>
        <end position="181"/>
    </location>
</feature>
<dbReference type="SUPFAM" id="SSF50800">
    <property type="entry name" value="PK beta-barrel domain-like"/>
    <property type="match status" value="1"/>
</dbReference>
<accession>A0A2J6TS46</accession>
<evidence type="ECO:0000259" key="3">
    <source>
        <dbReference type="PROSITE" id="PS51085"/>
    </source>
</evidence>
<dbReference type="InterPro" id="IPR011037">
    <property type="entry name" value="Pyrv_Knase-like_insert_dom_sf"/>
</dbReference>
<dbReference type="CDD" id="cd06185">
    <property type="entry name" value="PDR_like"/>
    <property type="match status" value="1"/>
</dbReference>
<dbReference type="InterPro" id="IPR017927">
    <property type="entry name" value="FAD-bd_FR_type"/>
</dbReference>
<dbReference type="GeneID" id="36587216"/>
<dbReference type="GO" id="GO:0030151">
    <property type="term" value="F:molybdenum ion binding"/>
    <property type="evidence" value="ECO:0007669"/>
    <property type="project" value="InterPro"/>
</dbReference>
<dbReference type="Pfam" id="PF00111">
    <property type="entry name" value="Fer2"/>
    <property type="match status" value="1"/>
</dbReference>
<dbReference type="SUPFAM" id="SSF54292">
    <property type="entry name" value="2Fe-2S ferredoxin-like"/>
    <property type="match status" value="1"/>
</dbReference>
<dbReference type="EMBL" id="KZ613745">
    <property type="protein sequence ID" value="PMD65836.1"/>
    <property type="molecule type" value="Genomic_DNA"/>
</dbReference>
<dbReference type="SUPFAM" id="SSF63380">
    <property type="entry name" value="Riboflavin synthase domain-like"/>
    <property type="match status" value="1"/>
</dbReference>
<feature type="domain" description="2Fe-2S ferredoxin-type" evidence="3">
    <location>
        <begin position="467"/>
        <end position="551"/>
    </location>
</feature>
<dbReference type="InterPro" id="IPR017938">
    <property type="entry name" value="Riboflavin_synthase-like_b-brl"/>
</dbReference>
<dbReference type="PANTHER" id="PTHR30212:SF2">
    <property type="entry name" value="PROTEIN YIIM"/>
    <property type="match status" value="1"/>
</dbReference>
<dbReference type="Gene3D" id="2.40.30.10">
    <property type="entry name" value="Translation factors"/>
    <property type="match status" value="1"/>
</dbReference>
<dbReference type="InterPro" id="IPR012675">
    <property type="entry name" value="Beta-grasp_dom_sf"/>
</dbReference>
<dbReference type="PROSITE" id="PS51340">
    <property type="entry name" value="MOSC"/>
    <property type="match status" value="1"/>
</dbReference>
<keyword evidence="6" id="KW-0560">Oxidoreductase</keyword>
<dbReference type="PANTHER" id="PTHR30212">
    <property type="entry name" value="PROTEIN YIIM"/>
    <property type="match status" value="1"/>
</dbReference>
<dbReference type="InterPro" id="IPR006058">
    <property type="entry name" value="2Fe2S_fd_BS"/>
</dbReference>
<dbReference type="Gene3D" id="3.10.20.30">
    <property type="match status" value="1"/>
</dbReference>
<organism evidence="6 7">
    <name type="scientific">Hyaloscypha bicolor E</name>
    <dbReference type="NCBI Taxonomy" id="1095630"/>
    <lineage>
        <taxon>Eukaryota</taxon>
        <taxon>Fungi</taxon>
        <taxon>Dikarya</taxon>
        <taxon>Ascomycota</taxon>
        <taxon>Pezizomycotina</taxon>
        <taxon>Leotiomycetes</taxon>
        <taxon>Helotiales</taxon>
        <taxon>Hyaloscyphaceae</taxon>
        <taxon>Hyaloscypha</taxon>
        <taxon>Hyaloscypha bicolor</taxon>
    </lineage>
</organism>
<dbReference type="Pfam" id="PF03473">
    <property type="entry name" value="MOSC"/>
    <property type="match status" value="1"/>
</dbReference>
<dbReference type="InterPro" id="IPR001041">
    <property type="entry name" value="2Fe-2S_ferredoxin-type"/>
</dbReference>
<dbReference type="InterPro" id="IPR005302">
    <property type="entry name" value="MoCF_Sase_C"/>
</dbReference>
<dbReference type="OrthoDB" id="5390at2759"/>
<dbReference type="AlphaFoldDB" id="A0A2J6TS46"/>
<evidence type="ECO:0000256" key="2">
    <source>
        <dbReference type="ARBA" id="ARBA00023014"/>
    </source>
</evidence>